<evidence type="ECO:0000256" key="4">
    <source>
        <dbReference type="ARBA" id="ARBA00023163"/>
    </source>
</evidence>
<keyword evidence="8" id="KW-1185">Reference proteome</keyword>
<comment type="similarity">
    <text evidence="1">Belongs to the AfsR/DnrI/RedD regulatory family.</text>
</comment>
<dbReference type="SUPFAM" id="SSF46894">
    <property type="entry name" value="C-terminal effector domain of the bipartite response regulators"/>
    <property type="match status" value="1"/>
</dbReference>
<name>A0A5B2WQZ3_9PSEU</name>
<dbReference type="SMART" id="SM00028">
    <property type="entry name" value="TPR"/>
    <property type="match status" value="6"/>
</dbReference>
<proteinExistence type="inferred from homology"/>
<dbReference type="Proteomes" id="UP000323454">
    <property type="component" value="Unassembled WGS sequence"/>
</dbReference>
<dbReference type="Gene3D" id="1.10.10.10">
    <property type="entry name" value="Winged helix-like DNA-binding domain superfamily/Winged helix DNA-binding domain"/>
    <property type="match status" value="1"/>
</dbReference>
<dbReference type="Pfam" id="PF13424">
    <property type="entry name" value="TPR_12"/>
    <property type="match status" value="2"/>
</dbReference>
<evidence type="ECO:0000256" key="2">
    <source>
        <dbReference type="ARBA" id="ARBA00023015"/>
    </source>
</evidence>
<dbReference type="GO" id="GO:0043531">
    <property type="term" value="F:ADP binding"/>
    <property type="evidence" value="ECO:0007669"/>
    <property type="project" value="InterPro"/>
</dbReference>
<reference evidence="7 8" key="2">
    <citation type="submission" date="2019-09" db="EMBL/GenBank/DDBJ databases">
        <authorList>
            <person name="Jin C."/>
        </authorList>
    </citation>
    <scope>NUCLEOTIDE SEQUENCE [LARGE SCALE GENOMIC DNA]</scope>
    <source>
        <strain evidence="7 8">AN110305</strain>
    </source>
</reference>
<dbReference type="InterPro" id="IPR016032">
    <property type="entry name" value="Sig_transdc_resp-reg_C-effctor"/>
</dbReference>
<evidence type="ECO:0000259" key="6">
    <source>
        <dbReference type="PROSITE" id="PS51755"/>
    </source>
</evidence>
<dbReference type="SMART" id="SM00862">
    <property type="entry name" value="Trans_reg_C"/>
    <property type="match status" value="1"/>
</dbReference>
<evidence type="ECO:0000256" key="1">
    <source>
        <dbReference type="ARBA" id="ARBA00005820"/>
    </source>
</evidence>
<dbReference type="Pfam" id="PF03704">
    <property type="entry name" value="BTAD"/>
    <property type="match status" value="1"/>
</dbReference>
<dbReference type="InterPro" id="IPR027417">
    <property type="entry name" value="P-loop_NTPase"/>
</dbReference>
<dbReference type="InterPro" id="IPR001867">
    <property type="entry name" value="OmpR/PhoB-type_DNA-bd"/>
</dbReference>
<dbReference type="AlphaFoldDB" id="A0A5B2WQZ3"/>
<keyword evidence="3 5" id="KW-0238">DNA-binding</keyword>
<dbReference type="SUPFAM" id="SSF48452">
    <property type="entry name" value="TPR-like"/>
    <property type="match status" value="2"/>
</dbReference>
<evidence type="ECO:0000256" key="3">
    <source>
        <dbReference type="ARBA" id="ARBA00023125"/>
    </source>
</evidence>
<dbReference type="GO" id="GO:0006355">
    <property type="term" value="P:regulation of DNA-templated transcription"/>
    <property type="evidence" value="ECO:0007669"/>
    <property type="project" value="InterPro"/>
</dbReference>
<dbReference type="Gene3D" id="1.25.40.10">
    <property type="entry name" value="Tetratricopeptide repeat domain"/>
    <property type="match status" value="2"/>
</dbReference>
<dbReference type="SMART" id="SM01043">
    <property type="entry name" value="BTAD"/>
    <property type="match status" value="1"/>
</dbReference>
<sequence>MEFRILGPIEARGSAGQARLAGRKQVALLAALLLRDNQVVPVERLFEALWGDAPPNAAAAALQTYVFRLRQCLEAVEPGAGRRLTFSSGYRLAVEPMELDLAAFRTHAGRGRAAAAAGESEVAAKEFHTALNLWRGTALPGLPGRYFEAHAARLTEEHLAALEERIDADLAMGRQLEVIPELRSLVAAHRLRGQLHGRLMVALYRAGRQAEAIGAFHDASAVFVEELGIDPDPALVELHQRILANDPDLAAPGEAGRPATRNDLPGDIADFTGREAEVQRLVAALPDGDAAGSAVVIEAIDGMAGVGKTTLAVHTAHHLVDRYPDAQLFIDLHGHSTGQRATDPATALDVLLRALGVPGERIPTGLDQRAALWRAELAGRRVLVVLDNAEGAAQVRPLLPGNPACLALITSRRRLADLDAARILSLDVLPLPDAEALFARIAGRPSAAEPEAVREVVELCGRLPLAIRIAAARLRTRPAWTAAHLARRLREGQRRLTELATGDRSVAAAFALSYQHLSGEHQRMFRLLGLHPGPDFDVYAAASLAGASLAEADRLVEELVDIHLLQQSIRGRYRFHDLLRHHAGDTARAVESEARQQEALRRLVDCYLHTLHAGDRLLYPQRPPVEFGDRVDGCLTRPLGDQTEALAWYDAEHPCLFAVRQLAVRLGWHERVWQLAWALDNFHRWRGHLDDQLAGWRAGLAAALLVGGQDIQALAHRRLGDTCARVGEHAEGVHHLRRALALAEQADDTQNRAHGHYTLAQALERQGDDRQALDHATRALALYEGLGNVMWEAVALNAVGWYHARLDDAERARDFCERALVLFRQGAQRAGEAGTLDSLGYIAHHAGRLDEAVGHYRAAVALYRDLGDTFVEANTLVGLGRTHAGLGQREEAGEAWRRAFDIYRDQHRAEDAERVRRLLDSLGP</sequence>
<dbReference type="CDD" id="cd15831">
    <property type="entry name" value="BTAD"/>
    <property type="match status" value="1"/>
</dbReference>
<dbReference type="OrthoDB" id="581105at2"/>
<dbReference type="SUPFAM" id="SSF52540">
    <property type="entry name" value="P-loop containing nucleoside triphosphate hydrolases"/>
    <property type="match status" value="1"/>
</dbReference>
<protein>
    <submittedName>
        <fullName evidence="7">Tetratricopeptide repeat protein</fullName>
    </submittedName>
</protein>
<dbReference type="InterPro" id="IPR019734">
    <property type="entry name" value="TPR_rpt"/>
</dbReference>
<dbReference type="PRINTS" id="PR00364">
    <property type="entry name" value="DISEASERSIST"/>
</dbReference>
<dbReference type="Pfam" id="PF00486">
    <property type="entry name" value="Trans_reg_C"/>
    <property type="match status" value="1"/>
</dbReference>
<organism evidence="7 8">
    <name type="scientific">Solihabitans fulvus</name>
    <dbReference type="NCBI Taxonomy" id="1892852"/>
    <lineage>
        <taxon>Bacteria</taxon>
        <taxon>Bacillati</taxon>
        <taxon>Actinomycetota</taxon>
        <taxon>Actinomycetes</taxon>
        <taxon>Pseudonocardiales</taxon>
        <taxon>Pseudonocardiaceae</taxon>
        <taxon>Solihabitans</taxon>
    </lineage>
</organism>
<dbReference type="InterPro" id="IPR051677">
    <property type="entry name" value="AfsR-DnrI-RedD_regulator"/>
</dbReference>
<keyword evidence="4" id="KW-0804">Transcription</keyword>
<dbReference type="RefSeq" id="WP_149853219.1">
    <property type="nucleotide sequence ID" value="NZ_VUOB01000061.1"/>
</dbReference>
<feature type="DNA-binding region" description="OmpR/PhoB-type" evidence="5">
    <location>
        <begin position="1"/>
        <end position="94"/>
    </location>
</feature>
<dbReference type="InterPro" id="IPR005158">
    <property type="entry name" value="BTAD"/>
</dbReference>
<dbReference type="PROSITE" id="PS51755">
    <property type="entry name" value="OMPR_PHOB"/>
    <property type="match status" value="1"/>
</dbReference>
<dbReference type="InterPro" id="IPR042197">
    <property type="entry name" value="Apaf_helical"/>
</dbReference>
<dbReference type="GO" id="GO:0000160">
    <property type="term" value="P:phosphorelay signal transduction system"/>
    <property type="evidence" value="ECO:0007669"/>
    <property type="project" value="InterPro"/>
</dbReference>
<gene>
    <name evidence="7" type="ORF">F0L68_30020</name>
</gene>
<dbReference type="PANTHER" id="PTHR35807">
    <property type="entry name" value="TRANSCRIPTIONAL REGULATOR REDD-RELATED"/>
    <property type="match status" value="1"/>
</dbReference>
<evidence type="ECO:0000256" key="5">
    <source>
        <dbReference type="PROSITE-ProRule" id="PRU01091"/>
    </source>
</evidence>
<accession>A0A5B2WQZ3</accession>
<keyword evidence="2" id="KW-0805">Transcription regulation</keyword>
<dbReference type="InterPro" id="IPR036388">
    <property type="entry name" value="WH-like_DNA-bd_sf"/>
</dbReference>
<comment type="caution">
    <text evidence="7">The sequence shown here is derived from an EMBL/GenBank/DDBJ whole genome shotgun (WGS) entry which is preliminary data.</text>
</comment>
<dbReference type="PANTHER" id="PTHR35807:SF1">
    <property type="entry name" value="TRANSCRIPTIONAL REGULATOR REDD"/>
    <property type="match status" value="1"/>
</dbReference>
<dbReference type="Gene3D" id="1.10.8.430">
    <property type="entry name" value="Helical domain of apoptotic protease-activating factors"/>
    <property type="match status" value="1"/>
</dbReference>
<feature type="domain" description="OmpR/PhoB-type" evidence="6">
    <location>
        <begin position="1"/>
        <end position="94"/>
    </location>
</feature>
<dbReference type="InterPro" id="IPR011990">
    <property type="entry name" value="TPR-like_helical_dom_sf"/>
</dbReference>
<evidence type="ECO:0000313" key="8">
    <source>
        <dbReference type="Proteomes" id="UP000323454"/>
    </source>
</evidence>
<dbReference type="Gene3D" id="3.40.50.300">
    <property type="entry name" value="P-loop containing nucleotide triphosphate hydrolases"/>
    <property type="match status" value="1"/>
</dbReference>
<dbReference type="EMBL" id="VUOB01000061">
    <property type="protein sequence ID" value="KAA2254423.1"/>
    <property type="molecule type" value="Genomic_DNA"/>
</dbReference>
<evidence type="ECO:0000313" key="7">
    <source>
        <dbReference type="EMBL" id="KAA2254423.1"/>
    </source>
</evidence>
<dbReference type="GO" id="GO:0003677">
    <property type="term" value="F:DNA binding"/>
    <property type="evidence" value="ECO:0007669"/>
    <property type="project" value="UniProtKB-UniRule"/>
</dbReference>
<reference evidence="7 8" key="1">
    <citation type="submission" date="2019-09" db="EMBL/GenBank/DDBJ databases">
        <title>Goodfellowia gen. nov., a new genus of the Pseudonocardineae related to Actinoalloteichus, containing Goodfellowia coeruleoviolacea gen. nov., comb. nov. gen. nov., comb. nov.</title>
        <authorList>
            <person name="Labeda D."/>
        </authorList>
    </citation>
    <scope>NUCLEOTIDE SEQUENCE [LARGE SCALE GENOMIC DNA]</scope>
    <source>
        <strain evidence="7 8">AN110305</strain>
    </source>
</reference>